<dbReference type="PANTHER" id="PTHR36688:SF2">
    <property type="entry name" value="ENDONUCLEASE_EXONUCLEASE_PHOSPHATASE DOMAIN-CONTAINING PROTEIN"/>
    <property type="match status" value="1"/>
</dbReference>
<keyword evidence="2" id="KW-0548">Nucleotidyltransferase</keyword>
<keyword evidence="2" id="KW-0808">Transferase</keyword>
<dbReference type="InterPro" id="IPR005135">
    <property type="entry name" value="Endo/exonuclease/phosphatase"/>
</dbReference>
<reference evidence="2" key="2">
    <citation type="submission" date="2014-07" db="EMBL/GenBank/DDBJ databases">
        <authorList>
            <person name="Hull J."/>
        </authorList>
    </citation>
    <scope>NUCLEOTIDE SEQUENCE</scope>
</reference>
<dbReference type="SUPFAM" id="SSF56219">
    <property type="entry name" value="DNase I-like"/>
    <property type="match status" value="1"/>
</dbReference>
<evidence type="ECO:0000313" key="2">
    <source>
        <dbReference type="EMBL" id="JAG28337.1"/>
    </source>
</evidence>
<dbReference type="InterPro" id="IPR036691">
    <property type="entry name" value="Endo/exonu/phosph_ase_sf"/>
</dbReference>
<protein>
    <submittedName>
        <fullName evidence="2">Putative RNA-directed DNA polymerase from transposon BS</fullName>
    </submittedName>
</protein>
<dbReference type="InterPro" id="IPR052560">
    <property type="entry name" value="RdDP_mobile_element"/>
</dbReference>
<proteinExistence type="predicted"/>
<dbReference type="Pfam" id="PF14529">
    <property type="entry name" value="Exo_endo_phos_2"/>
    <property type="match status" value="1"/>
</dbReference>
<keyword evidence="2" id="KW-0695">RNA-directed DNA polymerase</keyword>
<dbReference type="GO" id="GO:0003964">
    <property type="term" value="F:RNA-directed DNA polymerase activity"/>
    <property type="evidence" value="ECO:0007669"/>
    <property type="project" value="UniProtKB-KW"/>
</dbReference>
<reference evidence="2" key="1">
    <citation type="journal article" date="2014" name="PLoS ONE">
        <title>Transcriptome-Based Identification of ABC Transporters in the Western Tarnished Plant Bug Lygus hesperus.</title>
        <authorList>
            <person name="Hull J.J."/>
            <person name="Chaney K."/>
            <person name="Geib S.M."/>
            <person name="Fabrick J.A."/>
            <person name="Brent C.S."/>
            <person name="Walsh D."/>
            <person name="Lavine L.C."/>
        </authorList>
    </citation>
    <scope>NUCLEOTIDE SEQUENCE</scope>
</reference>
<gene>
    <name evidence="2" type="primary">RTase_107</name>
    <name evidence="2" type="ORF">CM83_10498</name>
</gene>
<dbReference type="PANTHER" id="PTHR36688">
    <property type="entry name" value="ENDO/EXONUCLEASE/PHOSPHATASE DOMAIN-CONTAINING PROTEIN"/>
    <property type="match status" value="1"/>
</dbReference>
<sequence>MVTIIQWNARSIFSNAAAFEQLLACENADMALISETCLHPTRAFRLSGYELVRCDRNQSTGGCAIAIKNPIPYTVIDTAIPERWKQLIQLVAIKVVIKNQPLHVASIYFSPNFPRGMNDWEGILTQLPHPLLLGGDFNAHNLSFGGLYTDNRGRKLADVQDIMGLSALNDGTHTYIPRPNQRSSALDITFVTAVWAPECYWEVLENPCGSDHCPIKVDIKKSDSTPSAVQVGGWNIKRADWDKYQSAMINQLEDFNTETNSLPYHEFTEIINKAADESIPRKYANFNVHRNRRQRPWWDLECNGANLEYLGKFRHYRYGGNFATFLSMSQSQAVCRRLFKRKKKENWKTYCENLNRTTPMTEVWRKVRSIKRGIEIKKRSTSE</sequence>
<feature type="domain" description="Endonuclease/exonuclease/phosphatase" evidence="1">
    <location>
        <begin position="103"/>
        <end position="215"/>
    </location>
</feature>
<accession>A0A0A9Y5J8</accession>
<organism evidence="2">
    <name type="scientific">Lygus hesperus</name>
    <name type="common">Western plant bug</name>
    <dbReference type="NCBI Taxonomy" id="30085"/>
    <lineage>
        <taxon>Eukaryota</taxon>
        <taxon>Metazoa</taxon>
        <taxon>Ecdysozoa</taxon>
        <taxon>Arthropoda</taxon>
        <taxon>Hexapoda</taxon>
        <taxon>Insecta</taxon>
        <taxon>Pterygota</taxon>
        <taxon>Neoptera</taxon>
        <taxon>Paraneoptera</taxon>
        <taxon>Hemiptera</taxon>
        <taxon>Heteroptera</taxon>
        <taxon>Panheteroptera</taxon>
        <taxon>Cimicomorpha</taxon>
        <taxon>Miridae</taxon>
        <taxon>Mirini</taxon>
        <taxon>Lygus</taxon>
    </lineage>
</organism>
<dbReference type="AlphaFoldDB" id="A0A0A9Y5J8"/>
<evidence type="ECO:0000259" key="1">
    <source>
        <dbReference type="Pfam" id="PF14529"/>
    </source>
</evidence>
<dbReference type="Gene3D" id="3.60.10.10">
    <property type="entry name" value="Endonuclease/exonuclease/phosphatase"/>
    <property type="match status" value="1"/>
</dbReference>
<name>A0A0A9Y5J8_LYGHE</name>
<dbReference type="EMBL" id="GBHO01015267">
    <property type="protein sequence ID" value="JAG28337.1"/>
    <property type="molecule type" value="Transcribed_RNA"/>
</dbReference>